<gene>
    <name evidence="1" type="ORF">RLOC_00005781</name>
</gene>
<dbReference type="AlphaFoldDB" id="A0A218V730"/>
<reference evidence="1 2" key="1">
    <citation type="submission" date="2017-05" db="EMBL/GenBank/DDBJ databases">
        <title>Genome of assembly of the Bengalese finch, Lonchura striata domestica.</title>
        <authorList>
            <person name="Colquitt B.M."/>
            <person name="Brainard M.S."/>
        </authorList>
    </citation>
    <scope>NUCLEOTIDE SEQUENCE [LARGE SCALE GENOMIC DNA]</scope>
    <source>
        <strain evidence="1">White83orange57</strain>
    </source>
</reference>
<comment type="caution">
    <text evidence="1">The sequence shown here is derived from an EMBL/GenBank/DDBJ whole genome shotgun (WGS) entry which is preliminary data.</text>
</comment>
<dbReference type="EMBL" id="MUZQ01000040">
    <property type="protein sequence ID" value="OWK61531.1"/>
    <property type="molecule type" value="Genomic_DNA"/>
</dbReference>
<evidence type="ECO:0000313" key="2">
    <source>
        <dbReference type="Proteomes" id="UP000197619"/>
    </source>
</evidence>
<organism evidence="1 2">
    <name type="scientific">Lonchura striata</name>
    <name type="common">white-rumped munia</name>
    <dbReference type="NCBI Taxonomy" id="40157"/>
    <lineage>
        <taxon>Eukaryota</taxon>
        <taxon>Metazoa</taxon>
        <taxon>Chordata</taxon>
        <taxon>Craniata</taxon>
        <taxon>Vertebrata</taxon>
        <taxon>Euteleostomi</taxon>
        <taxon>Archelosauria</taxon>
        <taxon>Archosauria</taxon>
        <taxon>Dinosauria</taxon>
        <taxon>Saurischia</taxon>
        <taxon>Theropoda</taxon>
        <taxon>Coelurosauria</taxon>
        <taxon>Aves</taxon>
        <taxon>Neognathae</taxon>
        <taxon>Neoaves</taxon>
        <taxon>Telluraves</taxon>
        <taxon>Australaves</taxon>
        <taxon>Passeriformes</taxon>
        <taxon>Passeroidea</taxon>
        <taxon>Estrildidae</taxon>
        <taxon>Estrildinae</taxon>
        <taxon>Lonchura</taxon>
    </lineage>
</organism>
<accession>A0A218V730</accession>
<proteinExistence type="predicted"/>
<name>A0A218V730_9PASE</name>
<evidence type="ECO:0000313" key="1">
    <source>
        <dbReference type="EMBL" id="OWK61531.1"/>
    </source>
</evidence>
<sequence length="96" mass="11113">MCTQLLLNRLLNLDRITTLNSGEQLFLLITVIKTCKLGNTVSHKCLLNTHWHHHPQYYSDIIILSLQCLLNRHLLIASQRKLINPSMNVLETNILK</sequence>
<protein>
    <submittedName>
        <fullName evidence="1">Uncharacterized protein</fullName>
    </submittedName>
</protein>
<dbReference type="Proteomes" id="UP000197619">
    <property type="component" value="Unassembled WGS sequence"/>
</dbReference>
<keyword evidence="2" id="KW-1185">Reference proteome</keyword>